<evidence type="ECO:0000313" key="2">
    <source>
        <dbReference type="EMBL" id="KAF0412939.1"/>
    </source>
</evidence>
<keyword evidence="7" id="KW-1185">Reference proteome</keyword>
<dbReference type="SUPFAM" id="SSF47598">
    <property type="entry name" value="Ribbon-helix-helix"/>
    <property type="match status" value="1"/>
</dbReference>
<proteinExistence type="predicted"/>
<evidence type="ECO:0000313" key="3">
    <source>
        <dbReference type="EMBL" id="MBF7114741.1"/>
    </source>
</evidence>
<gene>
    <name evidence="2" type="ORF">GBO79_07305</name>
    <name evidence="3" type="ORF">ITQ90_04415</name>
    <name evidence="4" type="ORF">ITQ97_08380</name>
    <name evidence="5" type="ORF">PWB86_07335</name>
    <name evidence="1" type="ORF">S100892_00721</name>
</gene>
<dbReference type="Proteomes" id="UP001194632">
    <property type="component" value="Unassembled WGS sequence"/>
</dbReference>
<dbReference type="GeneID" id="33061377"/>
<evidence type="ECO:0000313" key="7">
    <source>
        <dbReference type="Proteomes" id="UP000472573"/>
    </source>
</evidence>
<reference evidence="2" key="3">
    <citation type="submission" date="2019-12" db="EMBL/GenBank/DDBJ databases">
        <title>SpeciesPrimer: A bioinformatics pipeline dedicated to the design of qPCR primers for the quantification of bacterial species.</title>
        <authorList>
            <person name="Dreier M."/>
            <person name="Berthoud H."/>
            <person name="Shani N."/>
            <person name="Wechsler D."/>
            <person name="Junier P."/>
        </authorList>
    </citation>
    <scope>NUCLEOTIDE SEQUENCE</scope>
    <source>
        <strain evidence="2">FAM13073</strain>
    </source>
</reference>
<reference evidence="4" key="5">
    <citation type="submission" date="2020-11" db="EMBL/GenBank/DDBJ databases">
        <title>Antibiotic susceptibility profiles of Pediococcus pentosaceus from various origins and their implications for the safety assessment of strains with food-technology applications.</title>
        <authorList>
            <person name="Shani N."/>
            <person name="Oberhaensli S."/>
            <person name="Arias E."/>
        </authorList>
    </citation>
    <scope>NUCLEOTIDE SEQUENCE</scope>
    <source>
        <strain evidence="4">FAM 19164</strain>
        <strain evidence="3">FAM 24207</strain>
    </source>
</reference>
<evidence type="ECO:0000313" key="9">
    <source>
        <dbReference type="Proteomes" id="UP001214131"/>
    </source>
</evidence>
<dbReference type="InterPro" id="IPR008651">
    <property type="entry name" value="Uncharacterised_HicB"/>
</dbReference>
<dbReference type="AlphaFoldDB" id="A0A0R2HBB3"/>
<evidence type="ECO:0000313" key="4">
    <source>
        <dbReference type="EMBL" id="MBF7127814.1"/>
    </source>
</evidence>
<dbReference type="InterPro" id="IPR010985">
    <property type="entry name" value="Ribbon_hlx_hlx"/>
</dbReference>
<dbReference type="GO" id="GO:0006355">
    <property type="term" value="P:regulation of DNA-templated transcription"/>
    <property type="evidence" value="ECO:0007669"/>
    <property type="project" value="InterPro"/>
</dbReference>
<dbReference type="Proteomes" id="UP001214131">
    <property type="component" value="Chromosome"/>
</dbReference>
<reference evidence="5 9" key="6">
    <citation type="submission" date="2023-02" db="EMBL/GenBank/DDBJ databases">
        <title>Comparative genomics and fermentation flavor characterization of five lactic acid bacteria reveal flavor biosynthesis metabolic pathways in fermented muskmelon puree.</title>
        <authorList>
            <person name="Yuan L."/>
            <person name="Li M."/>
            <person name="Xu X."/>
            <person name="Lao F."/>
            <person name="Wu J."/>
        </authorList>
    </citation>
    <scope>NUCLEOTIDE SEQUENCE [LARGE SCALE GENOMIC DNA]</scope>
    <source>
        <strain evidence="5 9">Ca-4</strain>
    </source>
</reference>
<evidence type="ECO:0000313" key="5">
    <source>
        <dbReference type="EMBL" id="WEA57000.1"/>
    </source>
</evidence>
<dbReference type="EMBL" id="CP118739">
    <property type="protein sequence ID" value="WEA57000.1"/>
    <property type="molecule type" value="Genomic_DNA"/>
</dbReference>
<dbReference type="EMBL" id="WENB01000004">
    <property type="protein sequence ID" value="KAF0412939.1"/>
    <property type="molecule type" value="Genomic_DNA"/>
</dbReference>
<dbReference type="Proteomes" id="UP000196118">
    <property type="component" value="Chromosome"/>
</dbReference>
<evidence type="ECO:0000313" key="6">
    <source>
        <dbReference type="Proteomes" id="UP000196118"/>
    </source>
</evidence>
<dbReference type="EMBL" id="JADOFV010000004">
    <property type="protein sequence ID" value="MBF7127814.1"/>
    <property type="molecule type" value="Genomic_DNA"/>
</dbReference>
<name>A0A0R2HBB3_PEDPE</name>
<reference evidence="2" key="2">
    <citation type="submission" date="2019-10" db="EMBL/GenBank/DDBJ databases">
        <authorList>
            <person name="Irmler S."/>
            <person name="Berthoud H."/>
            <person name="Roetschi A."/>
            <person name="Arias E."/>
            <person name="Shani N."/>
            <person name="Wuethrich D."/>
            <person name="Bruggmann R."/>
        </authorList>
    </citation>
    <scope>NUCLEOTIDE SEQUENCE</scope>
    <source>
        <strain evidence="2">FAM13073</strain>
    </source>
</reference>
<reference evidence="1 6" key="1">
    <citation type="submission" date="2017-05" db="EMBL/GenBank/DDBJ databases">
        <title>Genome sequence of Pediococcus pentosaceus strain SRCM100892.</title>
        <authorList>
            <person name="Cho S.H."/>
        </authorList>
    </citation>
    <scope>NUCLEOTIDE SEQUENCE [LARGE SCALE GENOMIC DNA]</scope>
    <source>
        <strain evidence="1 6">SRCM100892</strain>
    </source>
</reference>
<reference evidence="7" key="4">
    <citation type="submission" date="2020-03" db="EMBL/GenBank/DDBJ databases">
        <title>SpeciesPrimer: A bioinformatics pipeline dedicated to the design of qPCR primers for the quantification of bacterial species.</title>
        <authorList>
            <person name="Dreier M."/>
            <person name="Berthoud H."/>
            <person name="Shani N."/>
            <person name="Wechsler D."/>
            <person name="Junier P."/>
        </authorList>
    </citation>
    <scope>NUCLEOTIDE SEQUENCE [LARGE SCALE GENOMIC DNA]</scope>
    <source>
        <strain evidence="7">FAM13073</strain>
    </source>
</reference>
<dbReference type="Proteomes" id="UP000743107">
    <property type="component" value="Unassembled WGS sequence"/>
</dbReference>
<dbReference type="RefSeq" id="WP_002833660.1">
    <property type="nucleotide sequence ID" value="NZ_BEWQ01000005.1"/>
</dbReference>
<dbReference type="EMBL" id="CP021474">
    <property type="protein sequence ID" value="ARW19310.1"/>
    <property type="molecule type" value="Genomic_DNA"/>
</dbReference>
<organism evidence="4 8">
    <name type="scientific">Pediococcus pentosaceus</name>
    <dbReference type="NCBI Taxonomy" id="1255"/>
    <lineage>
        <taxon>Bacteria</taxon>
        <taxon>Bacillati</taxon>
        <taxon>Bacillota</taxon>
        <taxon>Bacilli</taxon>
        <taxon>Lactobacillales</taxon>
        <taxon>Lactobacillaceae</taxon>
        <taxon>Pediococcus</taxon>
    </lineage>
</organism>
<evidence type="ECO:0000313" key="8">
    <source>
        <dbReference type="Proteomes" id="UP000743107"/>
    </source>
</evidence>
<dbReference type="InterPro" id="IPR013321">
    <property type="entry name" value="Arc_rbn_hlx_hlx"/>
</dbReference>
<accession>A0A0R2HBB3</accession>
<dbReference type="Pfam" id="PF05534">
    <property type="entry name" value="HicB"/>
    <property type="match status" value="1"/>
</dbReference>
<dbReference type="OMA" id="YVILEAN"/>
<sequence length="109" mass="12401">MGNKDHEKRFLLRLDQKLYERLQSEADEQGRSVNAHIVNILNRTNTPATFEKRQIIGKVIAGKDLSQSGLVLVSGIYYRYLLDDNGNVVEDAQYAIIEANGNILTLRRI</sequence>
<evidence type="ECO:0000313" key="1">
    <source>
        <dbReference type="EMBL" id="ARW19310.1"/>
    </source>
</evidence>
<accession>A0A8G1E7P9</accession>
<dbReference type="Gene3D" id="1.10.1220.10">
    <property type="entry name" value="Met repressor-like"/>
    <property type="match status" value="1"/>
</dbReference>
<dbReference type="EMBL" id="JADOFP010000003">
    <property type="protein sequence ID" value="MBF7114741.1"/>
    <property type="molecule type" value="Genomic_DNA"/>
</dbReference>
<protein>
    <submittedName>
        <fullName evidence="4">Toxin-antitoxin system HicB family antitoxin</fullName>
    </submittedName>
</protein>
<dbReference type="Proteomes" id="UP000472573">
    <property type="component" value="Unassembled WGS sequence"/>
</dbReference>